<comment type="caution">
    <text evidence="1">The sequence shown here is derived from an EMBL/GenBank/DDBJ whole genome shotgun (WGS) entry which is preliminary data.</text>
</comment>
<feature type="non-terminal residue" evidence="1">
    <location>
        <position position="56"/>
    </location>
</feature>
<protein>
    <submittedName>
        <fullName evidence="1">16700_t:CDS:1</fullName>
    </submittedName>
</protein>
<evidence type="ECO:0000313" key="1">
    <source>
        <dbReference type="EMBL" id="CAG8851884.1"/>
    </source>
</evidence>
<feature type="non-terminal residue" evidence="1">
    <location>
        <position position="1"/>
    </location>
</feature>
<dbReference type="EMBL" id="CAJVQC010178738">
    <property type="protein sequence ID" value="CAG8851884.1"/>
    <property type="molecule type" value="Genomic_DNA"/>
</dbReference>
<reference evidence="1" key="1">
    <citation type="submission" date="2021-06" db="EMBL/GenBank/DDBJ databases">
        <authorList>
            <person name="Kallberg Y."/>
            <person name="Tangrot J."/>
            <person name="Rosling A."/>
        </authorList>
    </citation>
    <scope>NUCLEOTIDE SEQUENCE</scope>
    <source>
        <strain evidence="1">MA461A</strain>
    </source>
</reference>
<keyword evidence="2" id="KW-1185">Reference proteome</keyword>
<organism evidence="1 2">
    <name type="scientific">Racocetra persica</name>
    <dbReference type="NCBI Taxonomy" id="160502"/>
    <lineage>
        <taxon>Eukaryota</taxon>
        <taxon>Fungi</taxon>
        <taxon>Fungi incertae sedis</taxon>
        <taxon>Mucoromycota</taxon>
        <taxon>Glomeromycotina</taxon>
        <taxon>Glomeromycetes</taxon>
        <taxon>Diversisporales</taxon>
        <taxon>Gigasporaceae</taxon>
        <taxon>Racocetra</taxon>
    </lineage>
</organism>
<proteinExistence type="predicted"/>
<gene>
    <name evidence="1" type="ORF">RPERSI_LOCUS36781</name>
</gene>
<sequence>EQNDKEAIPEVLPEISAPNNNTDNNLLSKPPTSSVTQDKESRSHKKKLEAENIVQD</sequence>
<dbReference type="Proteomes" id="UP000789920">
    <property type="component" value="Unassembled WGS sequence"/>
</dbReference>
<accession>A0ACA9T112</accession>
<evidence type="ECO:0000313" key="2">
    <source>
        <dbReference type="Proteomes" id="UP000789920"/>
    </source>
</evidence>
<name>A0ACA9T112_9GLOM</name>